<organism evidence="8 9">
    <name type="scientific">candidate division WWE3 bacterium CG08_land_8_20_14_0_20_41_10</name>
    <dbReference type="NCBI Taxonomy" id="1975085"/>
    <lineage>
        <taxon>Bacteria</taxon>
        <taxon>Katanobacteria</taxon>
    </lineage>
</organism>
<dbReference type="GO" id="GO:0031564">
    <property type="term" value="P:transcription antitermination"/>
    <property type="evidence" value="ECO:0007669"/>
    <property type="project" value="UniProtKB-KW"/>
</dbReference>
<evidence type="ECO:0000256" key="4">
    <source>
        <dbReference type="ARBA" id="ARBA00023015"/>
    </source>
</evidence>
<dbReference type="PANTHER" id="PTHR11078">
    <property type="entry name" value="N UTILIZATION SUBSTANCE PROTEIN B-RELATED"/>
    <property type="match status" value="1"/>
</dbReference>
<sequence length="135" mass="14702">MQKVDPRHQARKLALLKLYAEFFGGTGDIPDELIEDMPQTAQADLELLKSLVDGVKANIATIDAVITKCAPEWPLDRIAKLDLAVLRIAVYEMLNARVNASIAINEAVELAKEFGGENSSKFVNGVLGSVADHEK</sequence>
<keyword evidence="2 6" id="KW-0889">Transcription antitermination</keyword>
<dbReference type="EMBL" id="PEYU01000010">
    <property type="protein sequence ID" value="PIS22723.1"/>
    <property type="molecule type" value="Genomic_DNA"/>
</dbReference>
<feature type="domain" description="NusB/RsmB/TIM44" evidence="7">
    <location>
        <begin position="9"/>
        <end position="131"/>
    </location>
</feature>
<proteinExistence type="inferred from homology"/>
<dbReference type="GO" id="GO:0006353">
    <property type="term" value="P:DNA-templated transcription termination"/>
    <property type="evidence" value="ECO:0007669"/>
    <property type="project" value="UniProtKB-UniRule"/>
</dbReference>
<dbReference type="InterPro" id="IPR035926">
    <property type="entry name" value="NusB-like_sf"/>
</dbReference>
<dbReference type="Gene3D" id="1.10.940.10">
    <property type="entry name" value="NusB-like"/>
    <property type="match status" value="1"/>
</dbReference>
<comment type="caution">
    <text evidence="8">The sequence shown here is derived from an EMBL/GenBank/DDBJ whole genome shotgun (WGS) entry which is preliminary data.</text>
</comment>
<dbReference type="PANTHER" id="PTHR11078:SF3">
    <property type="entry name" value="ANTITERMINATION NUSB DOMAIN-CONTAINING PROTEIN"/>
    <property type="match status" value="1"/>
</dbReference>
<name>A0A2H0XCT1_UNCKA</name>
<evidence type="ECO:0000256" key="3">
    <source>
        <dbReference type="ARBA" id="ARBA00022884"/>
    </source>
</evidence>
<evidence type="ECO:0000256" key="6">
    <source>
        <dbReference type="HAMAP-Rule" id="MF_00073"/>
    </source>
</evidence>
<dbReference type="GO" id="GO:0003723">
    <property type="term" value="F:RNA binding"/>
    <property type="evidence" value="ECO:0007669"/>
    <property type="project" value="UniProtKB-UniRule"/>
</dbReference>
<dbReference type="GO" id="GO:0005829">
    <property type="term" value="C:cytosol"/>
    <property type="evidence" value="ECO:0007669"/>
    <property type="project" value="TreeGrafter"/>
</dbReference>
<dbReference type="SUPFAM" id="SSF48013">
    <property type="entry name" value="NusB-like"/>
    <property type="match status" value="1"/>
</dbReference>
<comment type="function">
    <text evidence="6">Involved in transcription antitermination. Required for transcription of ribosomal RNA (rRNA) genes. Binds specifically to the boxA antiterminator sequence of the ribosomal RNA (rrn) operons.</text>
</comment>
<gene>
    <name evidence="6 8" type="primary">nusB</name>
    <name evidence="8" type="ORF">COT50_00500</name>
</gene>
<reference evidence="9" key="1">
    <citation type="submission" date="2017-09" db="EMBL/GenBank/DDBJ databases">
        <title>Depth-based differentiation of microbial function through sediment-hosted aquifers and enrichment of novel symbionts in the deep terrestrial subsurface.</title>
        <authorList>
            <person name="Probst A.J."/>
            <person name="Ladd B."/>
            <person name="Jarett J.K."/>
            <person name="Geller-Mcgrath D.E."/>
            <person name="Sieber C.M.K."/>
            <person name="Emerson J.B."/>
            <person name="Anantharaman K."/>
            <person name="Thomas B.C."/>
            <person name="Malmstrom R."/>
            <person name="Stieglmeier M."/>
            <person name="Klingl A."/>
            <person name="Woyke T."/>
            <person name="Ryan C.M."/>
            <person name="Banfield J.F."/>
        </authorList>
    </citation>
    <scope>NUCLEOTIDE SEQUENCE [LARGE SCALE GENOMIC DNA]</scope>
</reference>
<dbReference type="AlphaFoldDB" id="A0A2H0XCT1"/>
<dbReference type="Proteomes" id="UP000231252">
    <property type="component" value="Unassembled WGS sequence"/>
</dbReference>
<keyword evidence="3 6" id="KW-0694">RNA-binding</keyword>
<evidence type="ECO:0000256" key="1">
    <source>
        <dbReference type="ARBA" id="ARBA00005952"/>
    </source>
</evidence>
<evidence type="ECO:0000313" key="9">
    <source>
        <dbReference type="Proteomes" id="UP000231252"/>
    </source>
</evidence>
<dbReference type="NCBIfam" id="TIGR01951">
    <property type="entry name" value="nusB"/>
    <property type="match status" value="1"/>
</dbReference>
<evidence type="ECO:0000259" key="7">
    <source>
        <dbReference type="Pfam" id="PF01029"/>
    </source>
</evidence>
<protein>
    <recommendedName>
        <fullName evidence="6">Transcription antitermination protein NusB</fullName>
    </recommendedName>
    <alternativeName>
        <fullName evidence="6">Antitermination factor NusB</fullName>
    </alternativeName>
</protein>
<dbReference type="InterPro" id="IPR011605">
    <property type="entry name" value="NusB_fam"/>
</dbReference>
<comment type="similarity">
    <text evidence="1 6">Belongs to the NusB family.</text>
</comment>
<evidence type="ECO:0000313" key="8">
    <source>
        <dbReference type="EMBL" id="PIS22723.1"/>
    </source>
</evidence>
<dbReference type="Pfam" id="PF01029">
    <property type="entry name" value="NusB"/>
    <property type="match status" value="1"/>
</dbReference>
<dbReference type="InterPro" id="IPR006027">
    <property type="entry name" value="NusB_RsmB_TIM44"/>
</dbReference>
<dbReference type="HAMAP" id="MF_00073">
    <property type="entry name" value="NusB"/>
    <property type="match status" value="1"/>
</dbReference>
<accession>A0A2H0XCT1</accession>
<evidence type="ECO:0000256" key="2">
    <source>
        <dbReference type="ARBA" id="ARBA00022814"/>
    </source>
</evidence>
<evidence type="ECO:0000256" key="5">
    <source>
        <dbReference type="ARBA" id="ARBA00023163"/>
    </source>
</evidence>
<keyword evidence="5 6" id="KW-0804">Transcription</keyword>
<keyword evidence="4 6" id="KW-0805">Transcription regulation</keyword>